<name>A0AAV1JDB3_9NEOP</name>
<dbReference type="AlphaFoldDB" id="A0AAV1JDB3"/>
<evidence type="ECO:0000313" key="9">
    <source>
        <dbReference type="EMBL" id="CAK1547314.1"/>
    </source>
</evidence>
<gene>
    <name evidence="9" type="ORF">LNINA_LOCUS6796</name>
</gene>
<dbReference type="Proteomes" id="UP001497472">
    <property type="component" value="Unassembled WGS sequence"/>
</dbReference>
<keyword evidence="3 8" id="KW-0812">Transmembrane</keyword>
<evidence type="ECO:0000256" key="8">
    <source>
        <dbReference type="SAM" id="Phobius"/>
    </source>
</evidence>
<dbReference type="PANTHER" id="PTHR42643">
    <property type="entry name" value="IONOTROPIC RECEPTOR 20A-RELATED"/>
    <property type="match status" value="1"/>
</dbReference>
<evidence type="ECO:0000256" key="4">
    <source>
        <dbReference type="ARBA" id="ARBA00022989"/>
    </source>
</evidence>
<evidence type="ECO:0000313" key="10">
    <source>
        <dbReference type="Proteomes" id="UP001497472"/>
    </source>
</evidence>
<keyword evidence="4 8" id="KW-1133">Transmembrane helix</keyword>
<sequence>MYSCISPSNEIAAVIANREFSYNYPTSIVYFKSDPENVYEFAKAYSGLIYILSLNDSKTNETFLSNAFVFEQTVIYVTSANEFEYFVNIANGATLEPMRIILVLCGIDESNITEYTTSAWKNDAAHIVIVTTNKNADIVLYTFFPYSVRTCNDITPVSIPVDSFNYFNEKFNNFYKCPIVVTAHTIIPYITVKKEDEAISVTGFDNDFVQIILDHLNATTVLITNDGAKGTQSANGSLKIGFNDLINKVADVMIPEVIITKSRYSAALASFPFNYISVVWIAPKRREVYAWAKLVLPFISHITPLIVLSFFLFIIIIRLIQRFGAHREKKRTSAILRSFALFLGIETKIETKCYLNNATYLIWIWYCFLIRTAYQSDLINGLHKVTLEAPICTVDDALQNLNEIVSSEAVKELYTNTSLETVIIALEHQKLIEYLNDIAHGKRALEAVDLLALTSSQYNVQVLDENAVRLPACIFMRARWPAAQVFRQRVIIKTVAVIFNLHWRHLLFCVVTKPLDTWFLSHQYFVTVLQKKGPGHHTTSLNFTATV</sequence>
<protein>
    <submittedName>
        <fullName evidence="9">Uncharacterized protein</fullName>
    </submittedName>
</protein>
<evidence type="ECO:0000256" key="3">
    <source>
        <dbReference type="ARBA" id="ARBA00022692"/>
    </source>
</evidence>
<organism evidence="9 10">
    <name type="scientific">Leptosia nina</name>
    <dbReference type="NCBI Taxonomy" id="320188"/>
    <lineage>
        <taxon>Eukaryota</taxon>
        <taxon>Metazoa</taxon>
        <taxon>Ecdysozoa</taxon>
        <taxon>Arthropoda</taxon>
        <taxon>Hexapoda</taxon>
        <taxon>Insecta</taxon>
        <taxon>Pterygota</taxon>
        <taxon>Neoptera</taxon>
        <taxon>Endopterygota</taxon>
        <taxon>Lepidoptera</taxon>
        <taxon>Glossata</taxon>
        <taxon>Ditrysia</taxon>
        <taxon>Papilionoidea</taxon>
        <taxon>Pieridae</taxon>
        <taxon>Pierinae</taxon>
        <taxon>Leptosia</taxon>
    </lineage>
</organism>
<evidence type="ECO:0000256" key="7">
    <source>
        <dbReference type="ARBA" id="ARBA00023180"/>
    </source>
</evidence>
<dbReference type="GO" id="GO:0005886">
    <property type="term" value="C:plasma membrane"/>
    <property type="evidence" value="ECO:0007669"/>
    <property type="project" value="UniProtKB-SubCell"/>
</dbReference>
<proteinExistence type="predicted"/>
<keyword evidence="2" id="KW-1003">Cell membrane</keyword>
<accession>A0AAV1JDB3</accession>
<keyword evidence="5 8" id="KW-0472">Membrane</keyword>
<dbReference type="Gene3D" id="3.40.190.10">
    <property type="entry name" value="Periplasmic binding protein-like II"/>
    <property type="match status" value="1"/>
</dbReference>
<feature type="transmembrane region" description="Helical" evidence="8">
    <location>
        <begin position="294"/>
        <end position="320"/>
    </location>
</feature>
<dbReference type="EMBL" id="CAVLEF010000009">
    <property type="protein sequence ID" value="CAK1547314.1"/>
    <property type="molecule type" value="Genomic_DNA"/>
</dbReference>
<keyword evidence="10" id="KW-1185">Reference proteome</keyword>
<keyword evidence="7" id="KW-0325">Glycoprotein</keyword>
<dbReference type="SUPFAM" id="SSF53850">
    <property type="entry name" value="Periplasmic binding protein-like II"/>
    <property type="match status" value="1"/>
</dbReference>
<keyword evidence="6" id="KW-0675">Receptor</keyword>
<evidence type="ECO:0000256" key="1">
    <source>
        <dbReference type="ARBA" id="ARBA00004651"/>
    </source>
</evidence>
<dbReference type="PANTHER" id="PTHR42643:SF30">
    <property type="entry name" value="IONOTROPIC RECEPTOR 40A-RELATED"/>
    <property type="match status" value="1"/>
</dbReference>
<evidence type="ECO:0000256" key="6">
    <source>
        <dbReference type="ARBA" id="ARBA00023170"/>
    </source>
</evidence>
<evidence type="ECO:0000256" key="5">
    <source>
        <dbReference type="ARBA" id="ARBA00023136"/>
    </source>
</evidence>
<comment type="subcellular location">
    <subcellularLocation>
        <location evidence="1">Cell membrane</location>
        <topology evidence="1">Multi-pass membrane protein</topology>
    </subcellularLocation>
</comment>
<dbReference type="InterPro" id="IPR052192">
    <property type="entry name" value="Insect_Ionotropic_Sensory_Rcpt"/>
</dbReference>
<reference evidence="9 10" key="1">
    <citation type="submission" date="2023-11" db="EMBL/GenBank/DDBJ databases">
        <authorList>
            <person name="Okamura Y."/>
        </authorList>
    </citation>
    <scope>NUCLEOTIDE SEQUENCE [LARGE SCALE GENOMIC DNA]</scope>
</reference>
<evidence type="ECO:0000256" key="2">
    <source>
        <dbReference type="ARBA" id="ARBA00022475"/>
    </source>
</evidence>
<feature type="transmembrane region" description="Helical" evidence="8">
    <location>
        <begin position="264"/>
        <end position="282"/>
    </location>
</feature>
<comment type="caution">
    <text evidence="9">The sequence shown here is derived from an EMBL/GenBank/DDBJ whole genome shotgun (WGS) entry which is preliminary data.</text>
</comment>